<dbReference type="RefSeq" id="WP_118257292.1">
    <property type="nucleotide sequence ID" value="NZ_QRKN01000001.1"/>
</dbReference>
<dbReference type="Proteomes" id="UP000285865">
    <property type="component" value="Unassembled WGS sequence"/>
</dbReference>
<organism evidence="1 2">
    <name type="scientific">Agathobacter rectalis</name>
    <dbReference type="NCBI Taxonomy" id="39491"/>
    <lineage>
        <taxon>Bacteria</taxon>
        <taxon>Bacillati</taxon>
        <taxon>Bacillota</taxon>
        <taxon>Clostridia</taxon>
        <taxon>Lachnospirales</taxon>
        <taxon>Lachnospiraceae</taxon>
        <taxon>Agathobacter</taxon>
    </lineage>
</organism>
<evidence type="ECO:0000313" key="1">
    <source>
        <dbReference type="EMBL" id="RHI25816.1"/>
    </source>
</evidence>
<accession>A0A414ZRE9</accession>
<dbReference type="AlphaFoldDB" id="A0A414ZRE9"/>
<protein>
    <submittedName>
        <fullName evidence="1">Uncharacterized protein</fullName>
    </submittedName>
</protein>
<sequence>MIEDKIVSKTDLLNKLRAYRRTPDDDNIVYKQKIEKALLSNPYLLYALNEKDLESELFNDKGNINWEWDEKNKKYEPLGEWDRYFGSNSNIRPFLFIPDTQTEVKHYICYQVGFDEIPRYSQINKNTEITFTIFVHGNDRMDKLTGLPRHDLIASIIREQFNWSNIFGLQTKLISSKESMTDNNYVVRTLVFQIYYDINGITYSPFGEQSYIRNNESW</sequence>
<reference evidence="1 2" key="1">
    <citation type="submission" date="2018-08" db="EMBL/GenBank/DDBJ databases">
        <title>A genome reference for cultivated species of the human gut microbiota.</title>
        <authorList>
            <person name="Zou Y."/>
            <person name="Xue W."/>
            <person name="Luo G."/>
        </authorList>
    </citation>
    <scope>NUCLEOTIDE SEQUENCE [LARGE SCALE GENOMIC DNA]</scope>
    <source>
        <strain evidence="1 2">AM16-11</strain>
    </source>
</reference>
<proteinExistence type="predicted"/>
<comment type="caution">
    <text evidence="1">The sequence shown here is derived from an EMBL/GenBank/DDBJ whole genome shotgun (WGS) entry which is preliminary data.</text>
</comment>
<name>A0A414ZRE9_9FIRM</name>
<dbReference type="EMBL" id="QRKN01000001">
    <property type="protein sequence ID" value="RHI25816.1"/>
    <property type="molecule type" value="Genomic_DNA"/>
</dbReference>
<evidence type="ECO:0000313" key="2">
    <source>
        <dbReference type="Proteomes" id="UP000285865"/>
    </source>
</evidence>
<gene>
    <name evidence="1" type="ORF">DW172_03825</name>
</gene>